<keyword evidence="3" id="KW-1185">Reference proteome</keyword>
<sequence length="66" mass="7052">MDDPPGVATRSLPSNLDLAPDSEYTSNPHSAWCPTPTASEFSQEDWNAFIGSIDDMLASAGQYSGM</sequence>
<name>A0ABR3FAP8_9AGAR</name>
<organism evidence="2 3">
    <name type="scientific">Marasmius crinis-equi</name>
    <dbReference type="NCBI Taxonomy" id="585013"/>
    <lineage>
        <taxon>Eukaryota</taxon>
        <taxon>Fungi</taxon>
        <taxon>Dikarya</taxon>
        <taxon>Basidiomycota</taxon>
        <taxon>Agaricomycotina</taxon>
        <taxon>Agaricomycetes</taxon>
        <taxon>Agaricomycetidae</taxon>
        <taxon>Agaricales</taxon>
        <taxon>Marasmiineae</taxon>
        <taxon>Marasmiaceae</taxon>
        <taxon>Marasmius</taxon>
    </lineage>
</organism>
<reference evidence="2 3" key="1">
    <citation type="submission" date="2024-02" db="EMBL/GenBank/DDBJ databases">
        <title>A draft genome for the cacao thread blight pathogen Marasmius crinis-equi.</title>
        <authorList>
            <person name="Cohen S.P."/>
            <person name="Baruah I.K."/>
            <person name="Amoako-Attah I."/>
            <person name="Bukari Y."/>
            <person name="Meinhardt L.W."/>
            <person name="Bailey B.A."/>
        </authorList>
    </citation>
    <scope>NUCLEOTIDE SEQUENCE [LARGE SCALE GENOMIC DNA]</scope>
    <source>
        <strain evidence="2 3">GH-76</strain>
    </source>
</reference>
<comment type="caution">
    <text evidence="2">The sequence shown here is derived from an EMBL/GenBank/DDBJ whole genome shotgun (WGS) entry which is preliminary data.</text>
</comment>
<feature type="region of interest" description="Disordered" evidence="1">
    <location>
        <begin position="1"/>
        <end position="30"/>
    </location>
</feature>
<proteinExistence type="predicted"/>
<dbReference type="Proteomes" id="UP001465976">
    <property type="component" value="Unassembled WGS sequence"/>
</dbReference>
<gene>
    <name evidence="2" type="ORF">V5O48_009610</name>
</gene>
<accession>A0ABR3FAP8</accession>
<dbReference type="EMBL" id="JBAHYK010000640">
    <property type="protein sequence ID" value="KAL0572354.1"/>
    <property type="molecule type" value="Genomic_DNA"/>
</dbReference>
<evidence type="ECO:0000313" key="2">
    <source>
        <dbReference type="EMBL" id="KAL0572354.1"/>
    </source>
</evidence>
<protein>
    <submittedName>
        <fullName evidence="2">Uncharacterized protein</fullName>
    </submittedName>
</protein>
<evidence type="ECO:0000256" key="1">
    <source>
        <dbReference type="SAM" id="MobiDB-lite"/>
    </source>
</evidence>
<evidence type="ECO:0000313" key="3">
    <source>
        <dbReference type="Proteomes" id="UP001465976"/>
    </source>
</evidence>